<evidence type="ECO:0000259" key="4">
    <source>
        <dbReference type="Pfam" id="PF04003"/>
    </source>
</evidence>
<feature type="domain" description="Small-subunit processome Utp12" evidence="4">
    <location>
        <begin position="114"/>
        <end position="217"/>
    </location>
</feature>
<evidence type="ECO:0000256" key="2">
    <source>
        <dbReference type="ARBA" id="ARBA00022737"/>
    </source>
</evidence>
<evidence type="ECO:0000256" key="3">
    <source>
        <dbReference type="SAM" id="MobiDB-lite"/>
    </source>
</evidence>
<sequence>MMGHASGCSVLAVGPGGLYAVSCGADGALRLFARSDEPLVLGDQDDADEGLATGEQHAPVPGLPGLNMPTKKTIGAEKAADALAECVSLCAAHAAAGRGAPPPALMVAYGCDTPEDFLLETVRRIRSSELEEALLLLPFGAACEVVRRLPALLERGAHAELLCRLALFLLRVHRAPLAHARDLRKHLIQIQAKATLRLAELRDMVGFNVHALQWLQRDAEAAHGEQLFREAARARRVRPRRALKRPIVTVT</sequence>
<evidence type="ECO:0000256" key="1">
    <source>
        <dbReference type="ARBA" id="ARBA00022574"/>
    </source>
</evidence>
<keyword evidence="1" id="KW-0853">WD repeat</keyword>
<dbReference type="GO" id="GO:0030515">
    <property type="term" value="F:snoRNA binding"/>
    <property type="evidence" value="ECO:0007669"/>
    <property type="project" value="TreeGrafter"/>
</dbReference>
<dbReference type="AlphaFoldDB" id="A0AAU9VBD5"/>
<keyword evidence="6" id="KW-1185">Reference proteome</keyword>
<dbReference type="GO" id="GO:0030490">
    <property type="term" value="P:maturation of SSU-rRNA"/>
    <property type="evidence" value="ECO:0007669"/>
    <property type="project" value="TreeGrafter"/>
</dbReference>
<dbReference type="EMBL" id="CAKOGL010000029">
    <property type="protein sequence ID" value="CAH2106551.1"/>
    <property type="molecule type" value="Genomic_DNA"/>
</dbReference>
<name>A0AAU9VBD5_EUPED</name>
<protein>
    <recommendedName>
        <fullName evidence="4">Small-subunit processome Utp12 domain-containing protein</fullName>
    </recommendedName>
</protein>
<dbReference type="Proteomes" id="UP001153954">
    <property type="component" value="Unassembled WGS sequence"/>
</dbReference>
<gene>
    <name evidence="5" type="ORF">EEDITHA_LOCUS20670</name>
</gene>
<accession>A0AAU9VBD5</accession>
<reference evidence="5" key="1">
    <citation type="submission" date="2022-03" db="EMBL/GenBank/DDBJ databases">
        <authorList>
            <person name="Tunstrom K."/>
        </authorList>
    </citation>
    <scope>NUCLEOTIDE SEQUENCE</scope>
</reference>
<evidence type="ECO:0000313" key="5">
    <source>
        <dbReference type="EMBL" id="CAH2106551.1"/>
    </source>
</evidence>
<dbReference type="PANTHER" id="PTHR19853">
    <property type="entry name" value="WD REPEAT CONTAINING PROTEIN 3 WDR3"/>
    <property type="match status" value="1"/>
</dbReference>
<dbReference type="GO" id="GO:0032040">
    <property type="term" value="C:small-subunit processome"/>
    <property type="evidence" value="ECO:0007669"/>
    <property type="project" value="TreeGrafter"/>
</dbReference>
<evidence type="ECO:0000313" key="6">
    <source>
        <dbReference type="Proteomes" id="UP001153954"/>
    </source>
</evidence>
<organism evidence="5 6">
    <name type="scientific">Euphydryas editha</name>
    <name type="common">Edith's checkerspot</name>
    <dbReference type="NCBI Taxonomy" id="104508"/>
    <lineage>
        <taxon>Eukaryota</taxon>
        <taxon>Metazoa</taxon>
        <taxon>Ecdysozoa</taxon>
        <taxon>Arthropoda</taxon>
        <taxon>Hexapoda</taxon>
        <taxon>Insecta</taxon>
        <taxon>Pterygota</taxon>
        <taxon>Neoptera</taxon>
        <taxon>Endopterygota</taxon>
        <taxon>Lepidoptera</taxon>
        <taxon>Glossata</taxon>
        <taxon>Ditrysia</taxon>
        <taxon>Papilionoidea</taxon>
        <taxon>Nymphalidae</taxon>
        <taxon>Nymphalinae</taxon>
        <taxon>Euphydryas</taxon>
    </lineage>
</organism>
<comment type="caution">
    <text evidence="5">The sequence shown here is derived from an EMBL/GenBank/DDBJ whole genome shotgun (WGS) entry which is preliminary data.</text>
</comment>
<dbReference type="PANTHER" id="PTHR19853:SF0">
    <property type="entry name" value="WD REPEAT-CONTAINING PROTEIN 3"/>
    <property type="match status" value="1"/>
</dbReference>
<keyword evidence="2" id="KW-0677">Repeat</keyword>
<dbReference type="GO" id="GO:0034388">
    <property type="term" value="C:Pwp2p-containing subcomplex of 90S preribosome"/>
    <property type="evidence" value="ECO:0007669"/>
    <property type="project" value="TreeGrafter"/>
</dbReference>
<dbReference type="InterPro" id="IPR051570">
    <property type="entry name" value="TBC1_cilium_biogenesis"/>
</dbReference>
<dbReference type="InterPro" id="IPR007148">
    <property type="entry name" value="SSU_processome_Utp12"/>
</dbReference>
<feature type="region of interest" description="Disordered" evidence="3">
    <location>
        <begin position="42"/>
        <end position="66"/>
    </location>
</feature>
<dbReference type="Pfam" id="PF04003">
    <property type="entry name" value="Utp12"/>
    <property type="match status" value="1"/>
</dbReference>
<proteinExistence type="predicted"/>